<dbReference type="EMBL" id="CP040556">
    <property type="protein sequence ID" value="QLB51831.1"/>
    <property type="molecule type" value="Genomic_DNA"/>
</dbReference>
<organism evidence="1 2">
    <name type="scientific">Streptococcus sanguinis</name>
    <dbReference type="NCBI Taxonomy" id="1305"/>
    <lineage>
        <taxon>Bacteria</taxon>
        <taxon>Bacillati</taxon>
        <taxon>Bacillota</taxon>
        <taxon>Bacilli</taxon>
        <taxon>Lactobacillales</taxon>
        <taxon>Streptococcaceae</taxon>
        <taxon>Streptococcus</taxon>
    </lineage>
</organism>
<gene>
    <name evidence="1" type="ORF">FFV08_03635</name>
</gene>
<name>A0A7H8V643_STRSA</name>
<dbReference type="InterPro" id="IPR021477">
    <property type="entry name" value="TVIIS_effector_SACOL2603_fam"/>
</dbReference>
<proteinExistence type="predicted"/>
<dbReference type="Proteomes" id="UP000509410">
    <property type="component" value="Chromosome"/>
</dbReference>
<sequence>MGNIQSELQTAANIAGRIVAGGNSILISGQVTKDSTSSYQGNTTAGNLLTNEAVIAQSISTKIGEFVYLVHSLAQEFDAKDSDLSKLFENGVNLRMRGYGPQIQPSSPENSLKTPLNKILEAGHE</sequence>
<evidence type="ECO:0000313" key="1">
    <source>
        <dbReference type="EMBL" id="QLB51831.1"/>
    </source>
</evidence>
<dbReference type="AlphaFoldDB" id="A0A7H8V643"/>
<reference evidence="1 2" key="1">
    <citation type="submission" date="2019-05" db="EMBL/GenBank/DDBJ databases">
        <title>The organization of the Streptococcus sanguinis genomes.</title>
        <authorList>
            <person name="Wu C.H."/>
            <person name="Chen Y.Y.M."/>
            <person name="Wang H.Y."/>
        </authorList>
    </citation>
    <scope>NUCLEOTIDE SEQUENCE [LARGE SCALE GENOMIC DNA]</scope>
    <source>
        <strain evidence="1 2">CGMH010</strain>
    </source>
</reference>
<dbReference type="NCBIfam" id="TIGR04197">
    <property type="entry name" value="T7SS_SACOL2603"/>
    <property type="match status" value="1"/>
</dbReference>
<evidence type="ECO:0000313" key="2">
    <source>
        <dbReference type="Proteomes" id="UP000509410"/>
    </source>
</evidence>
<protein>
    <submittedName>
        <fullName evidence="1">TIGR04197 family type VII secretion effector</fullName>
    </submittedName>
</protein>
<accession>A0A7H8V643</accession>